<comment type="subcellular location">
    <subcellularLocation>
        <location evidence="3">Cytoplasm</location>
    </subcellularLocation>
</comment>
<dbReference type="InterPro" id="IPR006076">
    <property type="entry name" value="FAD-dep_OxRdtase"/>
</dbReference>
<feature type="domain" description="Rhodanese" evidence="17">
    <location>
        <begin position="35"/>
        <end position="78"/>
    </location>
</feature>
<evidence type="ECO:0000313" key="19">
    <source>
        <dbReference type="Proteomes" id="UP000603912"/>
    </source>
</evidence>
<evidence type="ECO:0000256" key="16">
    <source>
        <dbReference type="ARBA" id="ARBA00048917"/>
    </source>
</evidence>
<protein>
    <recommendedName>
        <fullName evidence="12">Sarcosine oxidase subunit beta</fullName>
        <ecNumber evidence="11">1.5.3.24</ecNumber>
    </recommendedName>
    <alternativeName>
        <fullName evidence="13">Sarcosine oxidase (5,10-methylenetetrahydrofolate-forming) subunit beta</fullName>
    </alternativeName>
    <alternativeName>
        <fullName evidence="14">Tetrameric sarcosine oxidase subunit beta</fullName>
    </alternativeName>
</protein>
<comment type="caution">
    <text evidence="18">The sequence shown here is derived from an EMBL/GenBank/DDBJ whole genome shotgun (WGS) entry which is preliminary data.</text>
</comment>
<keyword evidence="6" id="KW-0288">FMN</keyword>
<dbReference type="Proteomes" id="UP000603912">
    <property type="component" value="Unassembled WGS sequence"/>
</dbReference>
<evidence type="ECO:0000256" key="1">
    <source>
        <dbReference type="ARBA" id="ARBA00001917"/>
    </source>
</evidence>
<evidence type="ECO:0000256" key="9">
    <source>
        <dbReference type="ARBA" id="ARBA00023002"/>
    </source>
</evidence>
<dbReference type="GO" id="GO:0005737">
    <property type="term" value="C:cytoplasm"/>
    <property type="evidence" value="ECO:0007669"/>
    <property type="project" value="UniProtKB-SubCell"/>
</dbReference>
<dbReference type="PROSITE" id="PS50206">
    <property type="entry name" value="RHODANESE_3"/>
    <property type="match status" value="1"/>
</dbReference>
<evidence type="ECO:0000256" key="15">
    <source>
        <dbReference type="ARBA" id="ARBA00047316"/>
    </source>
</evidence>
<evidence type="ECO:0000256" key="14">
    <source>
        <dbReference type="ARBA" id="ARBA00044295"/>
    </source>
</evidence>
<keyword evidence="7" id="KW-0547">Nucleotide-binding</keyword>
<gene>
    <name evidence="18" type="ORF">GCM10007036_24990</name>
</gene>
<keyword evidence="9" id="KW-0560">Oxidoreductase</keyword>
<evidence type="ECO:0000256" key="2">
    <source>
        <dbReference type="ARBA" id="ARBA00001974"/>
    </source>
</evidence>
<dbReference type="Gene3D" id="3.50.50.60">
    <property type="entry name" value="FAD/NAD(P)-binding domain"/>
    <property type="match status" value="1"/>
</dbReference>
<evidence type="ECO:0000256" key="5">
    <source>
        <dbReference type="ARBA" id="ARBA00022630"/>
    </source>
</evidence>
<evidence type="ECO:0000256" key="8">
    <source>
        <dbReference type="ARBA" id="ARBA00022827"/>
    </source>
</evidence>
<dbReference type="EMBL" id="BMES01000002">
    <property type="protein sequence ID" value="GGH21017.1"/>
    <property type="molecule type" value="Genomic_DNA"/>
</dbReference>
<reference evidence="18" key="2">
    <citation type="submission" date="2020-09" db="EMBL/GenBank/DDBJ databases">
        <authorList>
            <person name="Sun Q."/>
            <person name="Zhou Y."/>
        </authorList>
    </citation>
    <scope>NUCLEOTIDE SEQUENCE</scope>
    <source>
        <strain evidence="18">CGMCC 1.12214</strain>
    </source>
</reference>
<comment type="catalytic activity">
    <reaction evidence="16">
        <text>sarcosine + (6S)-5,6,7,8-tetrahydrofolate + O2 = (6R)-5,10-methylene-5,6,7,8-tetrahydrofolate + glycine + H2O2</text>
        <dbReference type="Rhea" id="RHEA:70455"/>
        <dbReference type="ChEBI" id="CHEBI:15379"/>
        <dbReference type="ChEBI" id="CHEBI:15636"/>
        <dbReference type="ChEBI" id="CHEBI:16240"/>
        <dbReference type="ChEBI" id="CHEBI:57305"/>
        <dbReference type="ChEBI" id="CHEBI:57433"/>
        <dbReference type="ChEBI" id="CHEBI:57453"/>
        <dbReference type="EC" id="1.5.3.24"/>
    </reaction>
</comment>
<dbReference type="InterPro" id="IPR001763">
    <property type="entry name" value="Rhodanese-like_dom"/>
</dbReference>
<dbReference type="SUPFAM" id="SSF51905">
    <property type="entry name" value="FAD/NAD(P)-binding domain"/>
    <property type="match status" value="1"/>
</dbReference>
<dbReference type="GO" id="GO:0000166">
    <property type="term" value="F:nucleotide binding"/>
    <property type="evidence" value="ECO:0007669"/>
    <property type="project" value="UniProtKB-KW"/>
</dbReference>
<evidence type="ECO:0000256" key="10">
    <source>
        <dbReference type="ARBA" id="ARBA00043973"/>
    </source>
</evidence>
<comment type="cofactor">
    <cofactor evidence="2">
        <name>FAD</name>
        <dbReference type="ChEBI" id="CHEBI:57692"/>
    </cofactor>
</comment>
<dbReference type="InterPro" id="IPR036188">
    <property type="entry name" value="FAD/NAD-bd_sf"/>
</dbReference>
<accession>A0A917I7P4</accession>
<keyword evidence="8" id="KW-0274">FAD</keyword>
<evidence type="ECO:0000256" key="6">
    <source>
        <dbReference type="ARBA" id="ARBA00022643"/>
    </source>
</evidence>
<evidence type="ECO:0000256" key="4">
    <source>
        <dbReference type="ARBA" id="ARBA00022490"/>
    </source>
</evidence>
<dbReference type="NCBIfam" id="TIGR01373">
    <property type="entry name" value="soxB"/>
    <property type="match status" value="1"/>
</dbReference>
<keyword evidence="4" id="KW-0963">Cytoplasm</keyword>
<evidence type="ECO:0000256" key="12">
    <source>
        <dbReference type="ARBA" id="ARBA00044150"/>
    </source>
</evidence>
<evidence type="ECO:0000256" key="11">
    <source>
        <dbReference type="ARBA" id="ARBA00044044"/>
    </source>
</evidence>
<evidence type="ECO:0000259" key="17">
    <source>
        <dbReference type="PROSITE" id="PS50206"/>
    </source>
</evidence>
<evidence type="ECO:0000256" key="7">
    <source>
        <dbReference type="ARBA" id="ARBA00022741"/>
    </source>
</evidence>
<dbReference type="Gene3D" id="3.30.9.10">
    <property type="entry name" value="D-Amino Acid Oxidase, subunit A, domain 2"/>
    <property type="match status" value="1"/>
</dbReference>
<reference evidence="18" key="1">
    <citation type="journal article" date="2014" name="Int. J. Syst. Evol. Microbiol.">
        <title>Complete genome sequence of Corynebacterium casei LMG S-19264T (=DSM 44701T), isolated from a smear-ripened cheese.</title>
        <authorList>
            <consortium name="US DOE Joint Genome Institute (JGI-PGF)"/>
            <person name="Walter F."/>
            <person name="Albersmeier A."/>
            <person name="Kalinowski J."/>
            <person name="Ruckert C."/>
        </authorList>
    </citation>
    <scope>NUCLEOTIDE SEQUENCE</scope>
    <source>
        <strain evidence="18">CGMCC 1.12214</strain>
    </source>
</reference>
<dbReference type="GO" id="GO:0046653">
    <property type="term" value="P:tetrahydrofolate metabolic process"/>
    <property type="evidence" value="ECO:0007669"/>
    <property type="project" value="InterPro"/>
</dbReference>
<proteinExistence type="inferred from homology"/>
<keyword evidence="5" id="KW-0285">Flavoprotein</keyword>
<evidence type="ECO:0000256" key="3">
    <source>
        <dbReference type="ARBA" id="ARBA00004496"/>
    </source>
</evidence>
<name>A0A917I7P4_9HYPH</name>
<dbReference type="PANTHER" id="PTHR13847:SF287">
    <property type="entry name" value="FAD-DEPENDENT OXIDOREDUCTASE DOMAIN-CONTAINING PROTEIN 1"/>
    <property type="match status" value="1"/>
</dbReference>
<sequence>MKFSALTLLRQALSGNTGWPEQWRSPEPKASYDAVIVGAGGHGLATAYYMAKEHGMRNIAVVEKGWLGGGNTGRNTTIIRSNYLWEESQGLYEHALKLWEGLSQELNYNVMYSPRGVMMLAHNTHDVQVFKRHVHANRLQGIDNEWLTPEQAKDFCPLLNISKDIRYPIVGAALQRRGGTARHDAVAWGYARGASAMGVDIIQNCEVTGIDRDPSGAVSGLQTSRGPIRTKRVGVVAAGHTSVVMGMAGVRMPLESYPLQALVSEPVKPAMSCVVMSNTIHAYMSQSDKGEMVIGAGTDAYTSYSQTGGLHISSHTLDAICELFPPVRRLRMLRNWGGIVDVTPDRSPIIGKTPVPGLFVNCGWGTGGFKATPGSGNVFAHTVATGEPHPINAGFTLDRFRTGRLIDEAAAAAVAH</sequence>
<dbReference type="InterPro" id="IPR006278">
    <property type="entry name" value="SoxB"/>
</dbReference>
<evidence type="ECO:0000313" key="18">
    <source>
        <dbReference type="EMBL" id="GGH21017.1"/>
    </source>
</evidence>
<comment type="cofactor">
    <cofactor evidence="1">
        <name>FMN</name>
        <dbReference type="ChEBI" id="CHEBI:58210"/>
    </cofactor>
</comment>
<organism evidence="18 19">
    <name type="scientific">Alsobacter metallidurans</name>
    <dbReference type="NCBI Taxonomy" id="340221"/>
    <lineage>
        <taxon>Bacteria</taxon>
        <taxon>Pseudomonadati</taxon>
        <taxon>Pseudomonadota</taxon>
        <taxon>Alphaproteobacteria</taxon>
        <taxon>Hyphomicrobiales</taxon>
        <taxon>Alsobacteraceae</taxon>
        <taxon>Alsobacter</taxon>
    </lineage>
</organism>
<keyword evidence="19" id="KW-1185">Reference proteome</keyword>
<dbReference type="EC" id="1.5.3.24" evidence="11"/>
<comment type="similarity">
    <text evidence="10">Belongs to the SoxB family.</text>
</comment>
<comment type="catalytic activity">
    <reaction evidence="15">
        <text>sarcosine + O2 + H2O = formaldehyde + glycine + H2O2</text>
        <dbReference type="Rhea" id="RHEA:13313"/>
        <dbReference type="ChEBI" id="CHEBI:15377"/>
        <dbReference type="ChEBI" id="CHEBI:15379"/>
        <dbReference type="ChEBI" id="CHEBI:16240"/>
        <dbReference type="ChEBI" id="CHEBI:16842"/>
        <dbReference type="ChEBI" id="CHEBI:57305"/>
        <dbReference type="ChEBI" id="CHEBI:57433"/>
    </reaction>
</comment>
<dbReference type="RefSeq" id="WP_188518096.1">
    <property type="nucleotide sequence ID" value="NZ_BMES01000002.1"/>
</dbReference>
<dbReference type="PANTHER" id="PTHR13847">
    <property type="entry name" value="SARCOSINE DEHYDROGENASE-RELATED"/>
    <property type="match status" value="1"/>
</dbReference>
<dbReference type="GO" id="GO:0008115">
    <property type="term" value="F:sarcosine oxidase activity"/>
    <property type="evidence" value="ECO:0007669"/>
    <property type="project" value="InterPro"/>
</dbReference>
<evidence type="ECO:0000256" key="13">
    <source>
        <dbReference type="ARBA" id="ARBA00044216"/>
    </source>
</evidence>
<dbReference type="Pfam" id="PF01266">
    <property type="entry name" value="DAO"/>
    <property type="match status" value="1"/>
</dbReference>
<dbReference type="AlphaFoldDB" id="A0A917I7P4"/>